<evidence type="ECO:0000256" key="5">
    <source>
        <dbReference type="ARBA" id="ARBA00023104"/>
    </source>
</evidence>
<feature type="region of interest" description="Disordered" evidence="8">
    <location>
        <begin position="1"/>
        <end position="21"/>
    </location>
</feature>
<comment type="subcellular location">
    <subcellularLocation>
        <location evidence="1">Virion</location>
    </subcellularLocation>
</comment>
<name>A0A514DB54_9VIRU</name>
<gene>
    <name evidence="9" type="ORF">H3Bulk42279_000002</name>
</gene>
<keyword evidence="6" id="KW-1160">Virus entry into host cell</keyword>
<evidence type="ECO:0000313" key="9">
    <source>
        <dbReference type="EMBL" id="QDH90848.1"/>
    </source>
</evidence>
<dbReference type="GO" id="GO:0039666">
    <property type="term" value="P:virion attachment to host cell pilus"/>
    <property type="evidence" value="ECO:0007669"/>
    <property type="project" value="UniProtKB-KW"/>
</dbReference>
<evidence type="ECO:0000256" key="3">
    <source>
        <dbReference type="ARBA" id="ARBA00022804"/>
    </source>
</evidence>
<accession>A0A514DB54</accession>
<evidence type="ECO:0000256" key="1">
    <source>
        <dbReference type="ARBA" id="ARBA00004328"/>
    </source>
</evidence>
<organism evidence="9">
    <name type="scientific">Leviviridae sp</name>
    <dbReference type="NCBI Taxonomy" id="2027243"/>
    <lineage>
        <taxon>Viruses</taxon>
        <taxon>Riboviria</taxon>
        <taxon>Orthornavirae</taxon>
        <taxon>Lenarviricota</taxon>
        <taxon>Leviviricetes</taxon>
        <taxon>Norzivirales</taxon>
        <taxon>Fiersviridae</taxon>
    </lineage>
</organism>
<reference evidence="9" key="1">
    <citation type="submission" date="2019-05" db="EMBL/GenBank/DDBJ databases">
        <title>Metatranscriptomic reconstruction reveals RNA viruses with the potential to shape carbon cycling in soil.</title>
        <authorList>
            <person name="Starr E.P."/>
            <person name="Nuccio E."/>
            <person name="Pett-Ridge J."/>
            <person name="Banfield J.F."/>
            <person name="Firestone M.K."/>
        </authorList>
    </citation>
    <scope>NUCLEOTIDE SEQUENCE</scope>
    <source>
        <strain evidence="9">H3_Bulk_42_scaffold_279</strain>
    </source>
</reference>
<keyword evidence="4" id="KW-0946">Virion</keyword>
<dbReference type="EMBL" id="MN035826">
    <property type="protein sequence ID" value="QDH90848.1"/>
    <property type="molecule type" value="Genomic_RNA"/>
</dbReference>
<dbReference type="GO" id="GO:0044423">
    <property type="term" value="C:virion component"/>
    <property type="evidence" value="ECO:0007669"/>
    <property type="project" value="UniProtKB-KW"/>
</dbReference>
<evidence type="ECO:0000256" key="7">
    <source>
        <dbReference type="ARBA" id="ARBA00035110"/>
    </source>
</evidence>
<evidence type="ECO:0000256" key="8">
    <source>
        <dbReference type="SAM" id="MobiDB-lite"/>
    </source>
</evidence>
<evidence type="ECO:0000256" key="4">
    <source>
        <dbReference type="ARBA" id="ARBA00022844"/>
    </source>
</evidence>
<keyword evidence="2" id="KW-0945">Host-virus interaction</keyword>
<keyword evidence="3" id="KW-1161">Viral attachment to host cell</keyword>
<protein>
    <recommendedName>
        <fullName evidence="10">Maturation</fullName>
    </recommendedName>
</protein>
<comment type="similarity">
    <text evidence="7">Belongs to the Leviviricetes maturation protein family.</text>
</comment>
<proteinExistence type="inferred from homology"/>
<evidence type="ECO:0000256" key="2">
    <source>
        <dbReference type="ARBA" id="ARBA00022581"/>
    </source>
</evidence>
<sequence length="398" mass="44041">MSLHAFTNEPGTHTKSDGVSGYQRGKYYGSDNLNELVYFDPFTSDIAAKWYPTPGYGLCTDWSRYVRKVIANEPARWRRHETVGNPPDEVVIIELNGDHHITIDYDLGSYVVPNPGDDNAKSESVTKALNKLTEKYVGIGNDLGEARQTCDSFAHLALRAGGFLNAVKHLRFRLALENLLGYSGKRGTKSLPKTIADLWLEYSYGWKPLAADLYEAQQLAHKALEKPVPIKATATGHSENQIAFVFDNRLDVKGAVRSSHRTVLHAHVSNPWLANLSQAGLINPVSIAWELVPFSFVVDWFVPIGATLQAITAGVGLESDGGYTSSQTHDALEIKYVTNPGHTGNGFWYDEAGDYRDIGFSFHRQCYTSFPAPQLYADVTPYSTTRALNALALIKQLT</sequence>
<keyword evidence="5" id="KW-1175">Viral attachment to host cell pilus</keyword>
<dbReference type="InterPro" id="IPR005563">
    <property type="entry name" value="A_protein"/>
</dbReference>
<evidence type="ECO:0000256" key="6">
    <source>
        <dbReference type="ARBA" id="ARBA00023296"/>
    </source>
</evidence>
<evidence type="ECO:0008006" key="10">
    <source>
        <dbReference type="Google" id="ProtNLM"/>
    </source>
</evidence>
<dbReference type="Pfam" id="PF03863">
    <property type="entry name" value="Phage_mat-A"/>
    <property type="match status" value="1"/>
</dbReference>